<gene>
    <name evidence="5" type="ORF">EV189_3431</name>
</gene>
<dbReference type="RefSeq" id="WP_130494176.1">
    <property type="nucleotide sequence ID" value="NZ_SGXD01000005.1"/>
</dbReference>
<feature type="domain" description="HTH luxR-type" evidence="4">
    <location>
        <begin position="281"/>
        <end position="346"/>
    </location>
</feature>
<keyword evidence="3" id="KW-0804">Transcription</keyword>
<dbReference type="PROSITE" id="PS00622">
    <property type="entry name" value="HTH_LUXR_1"/>
    <property type="match status" value="1"/>
</dbReference>
<dbReference type="PANTHER" id="PTHR44688">
    <property type="entry name" value="DNA-BINDING TRANSCRIPTIONAL ACTIVATOR DEVR_DOSR"/>
    <property type="match status" value="1"/>
</dbReference>
<comment type="caution">
    <text evidence="5">The sequence shown here is derived from an EMBL/GenBank/DDBJ whole genome shotgun (WGS) entry which is preliminary data.</text>
</comment>
<keyword evidence="6" id="KW-1185">Reference proteome</keyword>
<accession>A0A4Q7NAJ2</accession>
<sequence>MPTPMPAPQALAERVARTGASAGTVQDLARAVFVALSPAVPFAFACLATTDPATGLITGAVKSHDLPLGDQEFAAAEYGAPDINLFAEIAERPVPVGVLSLDTGGQPETCLRLRDYMTPQFGFVDEIRLACRSRGAVWGAVAVYRRAGEPAFTAAEGELLAALAEPVAEALQRILFAGPRAAAAGVPAVLVVDAEDRVTDATAAVEDRISDLGGWEHGALPASILAVVATARRTGAPVRTIVPSGQGAWTALQALPLEGAGGVRSVVVTVEAAAAAAVGQLTLAARGLTGREQDVTQLVLQGASTKDIASALHLSPHTVQDHLKAVFAKLGVSSRREMIGRLVAEG</sequence>
<dbReference type="InterPro" id="IPR036388">
    <property type="entry name" value="WH-like_DNA-bd_sf"/>
</dbReference>
<dbReference type="OrthoDB" id="9815744at2"/>
<keyword evidence="2 5" id="KW-0238">DNA-binding</keyword>
<evidence type="ECO:0000259" key="4">
    <source>
        <dbReference type="PROSITE" id="PS50043"/>
    </source>
</evidence>
<reference evidence="5 6" key="1">
    <citation type="submission" date="2019-02" db="EMBL/GenBank/DDBJ databases">
        <title>Genomic Encyclopedia of Type Strains, Phase IV (KMG-IV): sequencing the most valuable type-strain genomes for metagenomic binning, comparative biology and taxonomic classification.</title>
        <authorList>
            <person name="Goeker M."/>
        </authorList>
    </citation>
    <scope>NUCLEOTIDE SEQUENCE [LARGE SCALE GENOMIC DNA]</scope>
    <source>
        <strain evidence="5 6">DSM 45622</strain>
    </source>
</reference>
<organism evidence="5 6">
    <name type="scientific">Motilibacter rhizosphaerae</name>
    <dbReference type="NCBI Taxonomy" id="598652"/>
    <lineage>
        <taxon>Bacteria</taxon>
        <taxon>Bacillati</taxon>
        <taxon>Actinomycetota</taxon>
        <taxon>Actinomycetes</taxon>
        <taxon>Motilibacterales</taxon>
        <taxon>Motilibacteraceae</taxon>
        <taxon>Motilibacter</taxon>
    </lineage>
</organism>
<dbReference type="SUPFAM" id="SSF46894">
    <property type="entry name" value="C-terminal effector domain of the bipartite response regulators"/>
    <property type="match status" value="1"/>
</dbReference>
<dbReference type="Pfam" id="PF00196">
    <property type="entry name" value="GerE"/>
    <property type="match status" value="1"/>
</dbReference>
<evidence type="ECO:0000313" key="6">
    <source>
        <dbReference type="Proteomes" id="UP000293638"/>
    </source>
</evidence>
<dbReference type="PRINTS" id="PR00038">
    <property type="entry name" value="HTHLUXR"/>
</dbReference>
<dbReference type="Gene3D" id="3.30.450.40">
    <property type="match status" value="1"/>
</dbReference>
<dbReference type="SUPFAM" id="SSF55781">
    <property type="entry name" value="GAF domain-like"/>
    <property type="match status" value="1"/>
</dbReference>
<dbReference type="InterPro" id="IPR000792">
    <property type="entry name" value="Tscrpt_reg_LuxR_C"/>
</dbReference>
<name>A0A4Q7NAJ2_9ACTN</name>
<dbReference type="Proteomes" id="UP000293638">
    <property type="component" value="Unassembled WGS sequence"/>
</dbReference>
<keyword evidence="1" id="KW-0805">Transcription regulation</keyword>
<protein>
    <submittedName>
        <fullName evidence="5">DNA-binding CsgD family transcriptional regulator</fullName>
    </submittedName>
</protein>
<dbReference type="AlphaFoldDB" id="A0A4Q7NAJ2"/>
<dbReference type="Gene3D" id="1.10.10.10">
    <property type="entry name" value="Winged helix-like DNA-binding domain superfamily/Winged helix DNA-binding domain"/>
    <property type="match status" value="1"/>
</dbReference>
<evidence type="ECO:0000256" key="2">
    <source>
        <dbReference type="ARBA" id="ARBA00023125"/>
    </source>
</evidence>
<dbReference type="GO" id="GO:0006355">
    <property type="term" value="P:regulation of DNA-templated transcription"/>
    <property type="evidence" value="ECO:0007669"/>
    <property type="project" value="InterPro"/>
</dbReference>
<dbReference type="InterPro" id="IPR029016">
    <property type="entry name" value="GAF-like_dom_sf"/>
</dbReference>
<dbReference type="InterPro" id="IPR016032">
    <property type="entry name" value="Sig_transdc_resp-reg_C-effctor"/>
</dbReference>
<dbReference type="SMART" id="SM00421">
    <property type="entry name" value="HTH_LUXR"/>
    <property type="match status" value="1"/>
</dbReference>
<proteinExistence type="predicted"/>
<dbReference type="EMBL" id="SGXD01000005">
    <property type="protein sequence ID" value="RZS79952.1"/>
    <property type="molecule type" value="Genomic_DNA"/>
</dbReference>
<dbReference type="PROSITE" id="PS50043">
    <property type="entry name" value="HTH_LUXR_2"/>
    <property type="match status" value="1"/>
</dbReference>
<dbReference type="CDD" id="cd06170">
    <property type="entry name" value="LuxR_C_like"/>
    <property type="match status" value="1"/>
</dbReference>
<evidence type="ECO:0000256" key="1">
    <source>
        <dbReference type="ARBA" id="ARBA00023015"/>
    </source>
</evidence>
<evidence type="ECO:0000256" key="3">
    <source>
        <dbReference type="ARBA" id="ARBA00023163"/>
    </source>
</evidence>
<dbReference type="GO" id="GO:0003677">
    <property type="term" value="F:DNA binding"/>
    <property type="evidence" value="ECO:0007669"/>
    <property type="project" value="UniProtKB-KW"/>
</dbReference>
<dbReference type="PANTHER" id="PTHR44688:SF16">
    <property type="entry name" value="DNA-BINDING TRANSCRIPTIONAL ACTIVATOR DEVR_DOSR"/>
    <property type="match status" value="1"/>
</dbReference>
<evidence type="ECO:0000313" key="5">
    <source>
        <dbReference type="EMBL" id="RZS79952.1"/>
    </source>
</evidence>